<reference evidence="2 3" key="1">
    <citation type="submission" date="2020-10" db="EMBL/GenBank/DDBJ databases">
        <title>Mucilaginibacter mali sp. nov., isolated from rhizosphere soil of apple orchard.</title>
        <authorList>
            <person name="Lee J.-S."/>
            <person name="Kim H.S."/>
            <person name="Kim J.-S."/>
        </authorList>
    </citation>
    <scope>NUCLEOTIDE SEQUENCE [LARGE SCALE GENOMIC DNA]</scope>
    <source>
        <strain evidence="2 3">KCTC 23157</strain>
    </source>
</reference>
<dbReference type="EMBL" id="JADFFM010000002">
    <property type="protein sequence ID" value="MBE9667895.1"/>
    <property type="molecule type" value="Genomic_DNA"/>
</dbReference>
<dbReference type="PANTHER" id="PTHR46401:SF8">
    <property type="entry name" value="BLL6006 PROTEIN"/>
    <property type="match status" value="1"/>
</dbReference>
<dbReference type="RefSeq" id="WP_194107332.1">
    <property type="nucleotide sequence ID" value="NZ_JADFFM010000002.1"/>
</dbReference>
<dbReference type="Gene3D" id="3.40.50.2000">
    <property type="entry name" value="Glycogen Phosphorylase B"/>
    <property type="match status" value="1"/>
</dbReference>
<evidence type="ECO:0000259" key="1">
    <source>
        <dbReference type="Pfam" id="PF00534"/>
    </source>
</evidence>
<dbReference type="SUPFAM" id="SSF53756">
    <property type="entry name" value="UDP-Glycosyltransferase/glycogen phosphorylase"/>
    <property type="match status" value="1"/>
</dbReference>
<dbReference type="InterPro" id="IPR001296">
    <property type="entry name" value="Glyco_trans_1"/>
</dbReference>
<name>A0ABR9XKX3_9SPHI</name>
<accession>A0ABR9XKX3</accession>
<keyword evidence="3" id="KW-1185">Reference proteome</keyword>
<comment type="caution">
    <text evidence="2">The sequence shown here is derived from an EMBL/GenBank/DDBJ whole genome shotgun (WGS) entry which is preliminary data.</text>
</comment>
<feature type="domain" description="Glycosyl transferase family 1" evidence="1">
    <location>
        <begin position="190"/>
        <end position="354"/>
    </location>
</feature>
<dbReference type="Proteomes" id="UP000632774">
    <property type="component" value="Unassembled WGS sequence"/>
</dbReference>
<dbReference type="PANTHER" id="PTHR46401">
    <property type="entry name" value="GLYCOSYLTRANSFERASE WBBK-RELATED"/>
    <property type="match status" value="1"/>
</dbReference>
<gene>
    <name evidence="2" type="ORF">IRJ18_16090</name>
</gene>
<dbReference type="Pfam" id="PF00534">
    <property type="entry name" value="Glycos_transf_1"/>
    <property type="match status" value="1"/>
</dbReference>
<organism evidence="2 3">
    <name type="scientific">Mucilaginibacter boryungensis</name>
    <dbReference type="NCBI Taxonomy" id="768480"/>
    <lineage>
        <taxon>Bacteria</taxon>
        <taxon>Pseudomonadati</taxon>
        <taxon>Bacteroidota</taxon>
        <taxon>Sphingobacteriia</taxon>
        <taxon>Sphingobacteriales</taxon>
        <taxon>Sphingobacteriaceae</taxon>
        <taxon>Mucilaginibacter</taxon>
    </lineage>
</organism>
<proteinExistence type="predicted"/>
<protein>
    <submittedName>
        <fullName evidence="2">Glycosyltransferase</fullName>
    </submittedName>
</protein>
<evidence type="ECO:0000313" key="2">
    <source>
        <dbReference type="EMBL" id="MBE9667895.1"/>
    </source>
</evidence>
<evidence type="ECO:0000313" key="3">
    <source>
        <dbReference type="Proteomes" id="UP000632774"/>
    </source>
</evidence>
<sequence>MKRLKLGLCFFGNYKTWAGGVIYMLNIINALNLLNDDLKPELYIFHNQTSPIDDIIKINYPYIKFCEVNNHSALTKLANFIWIKLFGRAISFKDKVDVVYPYVKFLHFGKQSFFWVPDFQEYYFPELFSKEEIIARAQRHKYIAKSKGIVVLSSQNAINDFKKFYPHHTCETKLLRFACILPEYKHVVIETLKEKYNIGNNYFVTPNQFWKHKNHKIILEAIVALKQKNLNFQAVFTGSPKDRRNKEYFTSLEEYVKENGIERNVVFLGFIDRDEQLMLMKNSLAIIQPSLFEGWSTVVEDAKALNHFIIVSNIDVHKEQISENCSFFEPNNPVMLAEIIEKVLEQKPEPVYMDYTRNIQNFGKELLDIFQSK</sequence>